<dbReference type="PRINTS" id="PR01910">
    <property type="entry name" value="ADSPHPHTASEB"/>
</dbReference>
<evidence type="ECO:0000256" key="11">
    <source>
        <dbReference type="ARBA" id="ARBA00023242"/>
    </source>
</evidence>
<reference evidence="17" key="1">
    <citation type="submission" date="2025-08" db="UniProtKB">
        <authorList>
            <consortium name="RefSeq"/>
        </authorList>
    </citation>
    <scope>IDENTIFICATION</scope>
    <source>
        <tissue evidence="17">Spleen</tissue>
    </source>
</reference>
<keyword evidence="9" id="KW-0496">Mitochondrion</keyword>
<dbReference type="InterPro" id="IPR020422">
    <property type="entry name" value="TYR_PHOSPHATASE_DUAL_dom"/>
</dbReference>
<gene>
    <name evidence="17" type="primary">LOC102841988</name>
</gene>
<evidence type="ECO:0000256" key="5">
    <source>
        <dbReference type="ARBA" id="ARBA00022490"/>
    </source>
</evidence>
<evidence type="ECO:0000256" key="3">
    <source>
        <dbReference type="ARBA" id="ARBA00004637"/>
    </source>
</evidence>
<dbReference type="AlphaFoldDB" id="A0A9B0THU4"/>
<evidence type="ECO:0000313" key="16">
    <source>
        <dbReference type="Proteomes" id="UP000504623"/>
    </source>
</evidence>
<feature type="domain" description="Tyrosine-protein phosphatase" evidence="14">
    <location>
        <begin position="11"/>
        <end position="152"/>
    </location>
</feature>
<keyword evidence="16" id="KW-1185">Reference proteome</keyword>
<dbReference type="PROSITE" id="PS00383">
    <property type="entry name" value="TYR_PHOSPHATASE_1"/>
    <property type="match status" value="1"/>
</dbReference>
<proteinExistence type="inferred from homology"/>
<dbReference type="PRINTS" id="PR01908">
    <property type="entry name" value="ADSPHPHTASE"/>
</dbReference>
<evidence type="ECO:0000256" key="13">
    <source>
        <dbReference type="ARBA" id="ARBA00048336"/>
    </source>
</evidence>
<keyword evidence="10" id="KW-0472">Membrane</keyword>
<evidence type="ECO:0000313" key="17">
    <source>
        <dbReference type="RefSeq" id="XP_006864352.1"/>
    </source>
</evidence>
<dbReference type="GO" id="GO:0017017">
    <property type="term" value="F:MAP kinase tyrosine/serine/threonine phosphatase activity"/>
    <property type="evidence" value="ECO:0007669"/>
    <property type="project" value="InterPro"/>
</dbReference>
<dbReference type="InterPro" id="IPR020420">
    <property type="entry name" value="Atypical_DUSP_subfamB"/>
</dbReference>
<dbReference type="FunFam" id="3.90.190.10:FF:000049">
    <property type="entry name" value="Dual specificity protein phosphatase 14"/>
    <property type="match status" value="1"/>
</dbReference>
<dbReference type="Pfam" id="PF00782">
    <property type="entry name" value="DSPc"/>
    <property type="match status" value="1"/>
</dbReference>
<dbReference type="InterPro" id="IPR016130">
    <property type="entry name" value="Tyr_Pase_AS"/>
</dbReference>
<evidence type="ECO:0000256" key="6">
    <source>
        <dbReference type="ARBA" id="ARBA00022792"/>
    </source>
</evidence>
<dbReference type="InterPro" id="IPR000340">
    <property type="entry name" value="Dual-sp_phosphatase_cat-dom"/>
</dbReference>
<keyword evidence="7" id="KW-0378">Hydrolase</keyword>
<dbReference type="GO" id="GO:0005743">
    <property type="term" value="C:mitochondrial inner membrane"/>
    <property type="evidence" value="ECO:0007669"/>
    <property type="project" value="UniProtKB-SubCell"/>
</dbReference>
<dbReference type="OrthoDB" id="285418at2759"/>
<evidence type="ECO:0000256" key="2">
    <source>
        <dbReference type="ARBA" id="ARBA00004496"/>
    </source>
</evidence>
<evidence type="ECO:0000256" key="4">
    <source>
        <dbReference type="ARBA" id="ARBA00008601"/>
    </source>
</evidence>
<keyword evidence="11" id="KW-0539">Nucleus</keyword>
<comment type="similarity">
    <text evidence="4">Belongs to the protein-tyrosine phosphatase family. Non-receptor class dual specificity subfamily.</text>
</comment>
<evidence type="ECO:0000256" key="12">
    <source>
        <dbReference type="ARBA" id="ARBA00047761"/>
    </source>
</evidence>
<dbReference type="RefSeq" id="XP_006864352.1">
    <property type="nucleotide sequence ID" value="XM_006864290.1"/>
</dbReference>
<dbReference type="Proteomes" id="UP000504623">
    <property type="component" value="Unplaced"/>
</dbReference>
<comment type="catalytic activity">
    <reaction evidence="12">
        <text>O-phospho-L-seryl-[protein] + H2O = L-seryl-[protein] + phosphate</text>
        <dbReference type="Rhea" id="RHEA:20629"/>
        <dbReference type="Rhea" id="RHEA-COMP:9863"/>
        <dbReference type="Rhea" id="RHEA-COMP:11604"/>
        <dbReference type="ChEBI" id="CHEBI:15377"/>
        <dbReference type="ChEBI" id="CHEBI:29999"/>
        <dbReference type="ChEBI" id="CHEBI:43474"/>
        <dbReference type="ChEBI" id="CHEBI:83421"/>
        <dbReference type="EC" id="3.1.3.16"/>
    </reaction>
</comment>
<dbReference type="PANTHER" id="PTHR46495">
    <property type="entry name" value="DUAL SPECIFICITY PROTEIN PHOSPHATASE 21"/>
    <property type="match status" value="1"/>
</dbReference>
<keyword evidence="8" id="KW-0904">Protein phosphatase</keyword>
<dbReference type="SUPFAM" id="SSF52799">
    <property type="entry name" value="(Phosphotyrosine protein) phosphatases II"/>
    <property type="match status" value="1"/>
</dbReference>
<organism evidence="16 17">
    <name type="scientific">Chrysochloris asiatica</name>
    <name type="common">Cape golden mole</name>
    <dbReference type="NCBI Taxonomy" id="185453"/>
    <lineage>
        <taxon>Eukaryota</taxon>
        <taxon>Metazoa</taxon>
        <taxon>Chordata</taxon>
        <taxon>Craniata</taxon>
        <taxon>Vertebrata</taxon>
        <taxon>Euteleostomi</taxon>
        <taxon>Mammalia</taxon>
        <taxon>Eutheria</taxon>
        <taxon>Afrotheria</taxon>
        <taxon>Chrysochloridae</taxon>
        <taxon>Chrysochlorinae</taxon>
        <taxon>Chrysochloris</taxon>
    </lineage>
</organism>
<comment type="subcellular location">
    <subcellularLocation>
        <location evidence="2">Cytoplasm</location>
    </subcellularLocation>
    <subcellularLocation>
        <location evidence="3">Mitochondrion inner membrane</location>
        <topology evidence="3">Peripheral membrane protein</topology>
    </subcellularLocation>
    <subcellularLocation>
        <location evidence="1">Nucleus</location>
    </subcellularLocation>
</comment>
<sequence length="175" mass="20002">MMKPQQPLVQGLSRITSNLYISSVLAANNKFLLSINHITSIINVSVEVENIYYEEIQYVRVPVADTPSSNLFDYFDPIADHIHGVAMRHGRTLIHCVAGVGRSAAFCIAYVMKYHSMSLLDAHIWTKSCRPAIHLRNSFWEQLIIYEYKLFSQNTVHMLSSSMGMIHDVYKEEAH</sequence>
<dbReference type="GeneID" id="102841988"/>
<dbReference type="GO" id="GO:0004725">
    <property type="term" value="F:protein tyrosine phosphatase activity"/>
    <property type="evidence" value="ECO:0007669"/>
    <property type="project" value="TreeGrafter"/>
</dbReference>
<evidence type="ECO:0000259" key="15">
    <source>
        <dbReference type="PROSITE" id="PS50056"/>
    </source>
</evidence>
<dbReference type="InterPro" id="IPR000387">
    <property type="entry name" value="Tyr_Pase_dom"/>
</dbReference>
<evidence type="ECO:0000256" key="9">
    <source>
        <dbReference type="ARBA" id="ARBA00023128"/>
    </source>
</evidence>
<protein>
    <submittedName>
        <fullName evidence="17">Dual specificity protein phosphatase 18-like</fullName>
    </submittedName>
</protein>
<dbReference type="GO" id="GO:0005634">
    <property type="term" value="C:nucleus"/>
    <property type="evidence" value="ECO:0007669"/>
    <property type="project" value="UniProtKB-SubCell"/>
</dbReference>
<name>A0A9B0THU4_CHRAS</name>
<keyword evidence="5" id="KW-0963">Cytoplasm</keyword>
<evidence type="ECO:0000256" key="1">
    <source>
        <dbReference type="ARBA" id="ARBA00004123"/>
    </source>
</evidence>
<keyword evidence="6" id="KW-0999">Mitochondrion inner membrane</keyword>
<dbReference type="PROSITE" id="PS50056">
    <property type="entry name" value="TYR_PHOSPHATASE_2"/>
    <property type="match status" value="1"/>
</dbReference>
<feature type="domain" description="Tyrosine specific protein phosphatases" evidence="15">
    <location>
        <begin position="69"/>
        <end position="133"/>
    </location>
</feature>
<dbReference type="InterPro" id="IPR029021">
    <property type="entry name" value="Prot-tyrosine_phosphatase-like"/>
</dbReference>
<dbReference type="GO" id="GO:0004722">
    <property type="term" value="F:protein serine/threonine phosphatase activity"/>
    <property type="evidence" value="ECO:0007669"/>
    <property type="project" value="UniProtKB-EC"/>
</dbReference>
<accession>A0A9B0THU4</accession>
<evidence type="ECO:0000259" key="14">
    <source>
        <dbReference type="PROSITE" id="PS50054"/>
    </source>
</evidence>
<dbReference type="SMART" id="SM00195">
    <property type="entry name" value="DSPc"/>
    <property type="match status" value="1"/>
</dbReference>
<evidence type="ECO:0000256" key="7">
    <source>
        <dbReference type="ARBA" id="ARBA00022801"/>
    </source>
</evidence>
<dbReference type="PROSITE" id="PS50054">
    <property type="entry name" value="TYR_PHOSPHATASE_DUAL"/>
    <property type="match status" value="1"/>
</dbReference>
<comment type="catalytic activity">
    <reaction evidence="13">
        <text>O-phospho-L-threonyl-[protein] + H2O = L-threonyl-[protein] + phosphate</text>
        <dbReference type="Rhea" id="RHEA:47004"/>
        <dbReference type="Rhea" id="RHEA-COMP:11060"/>
        <dbReference type="Rhea" id="RHEA-COMP:11605"/>
        <dbReference type="ChEBI" id="CHEBI:15377"/>
        <dbReference type="ChEBI" id="CHEBI:30013"/>
        <dbReference type="ChEBI" id="CHEBI:43474"/>
        <dbReference type="ChEBI" id="CHEBI:61977"/>
        <dbReference type="EC" id="3.1.3.16"/>
    </reaction>
</comment>
<evidence type="ECO:0000256" key="10">
    <source>
        <dbReference type="ARBA" id="ARBA00023136"/>
    </source>
</evidence>
<dbReference type="Gene3D" id="3.90.190.10">
    <property type="entry name" value="Protein tyrosine phosphatase superfamily"/>
    <property type="match status" value="1"/>
</dbReference>
<evidence type="ECO:0000256" key="8">
    <source>
        <dbReference type="ARBA" id="ARBA00022912"/>
    </source>
</evidence>
<dbReference type="PANTHER" id="PTHR46495:SF1">
    <property type="entry name" value="DUAL SPECIFICITY PHOSPHATASE 21"/>
    <property type="match status" value="1"/>
</dbReference>